<organism evidence="6 8">
    <name type="scientific">Mycobacterium montefiorense</name>
    <dbReference type="NCBI Taxonomy" id="154654"/>
    <lineage>
        <taxon>Bacteria</taxon>
        <taxon>Bacillati</taxon>
        <taxon>Actinomycetota</taxon>
        <taxon>Actinomycetes</taxon>
        <taxon>Mycobacteriales</taxon>
        <taxon>Mycobacteriaceae</taxon>
        <taxon>Mycobacterium</taxon>
        <taxon>Mycobacterium simiae complex</taxon>
    </lineage>
</organism>
<reference evidence="6" key="4">
    <citation type="submission" date="2022-04" db="EMBL/GenBank/DDBJ databases">
        <authorList>
            <person name="Komine T."/>
            <person name="Fukano H."/>
            <person name="Wada S."/>
        </authorList>
    </citation>
    <scope>NUCLEOTIDE SEQUENCE</scope>
    <source>
        <strain evidence="6">NJB18185</strain>
    </source>
</reference>
<gene>
    <name evidence="6" type="primary">glxK</name>
    <name evidence="5" type="ORF">MmonteBS_00780</name>
    <name evidence="6" type="ORF">NJB18185_50370</name>
</gene>
<reference evidence="6" key="3">
    <citation type="journal article" date="2022" name="Microbiol. Resour. Announc.">
        <title>Draft Genome Sequences of Eight Mycobacterium montefiorense Strains Isolated from Salamanders in Captivity.</title>
        <authorList>
            <person name="Komine T."/>
            <person name="Ihara H."/>
            <person name="Fukano H."/>
            <person name="Hoshino Y."/>
            <person name="Kurata O."/>
            <person name="Wada S."/>
        </authorList>
    </citation>
    <scope>NUCLEOTIDE SEQUENCE</scope>
    <source>
        <strain evidence="6">NJB18185</strain>
    </source>
</reference>
<dbReference type="Gene3D" id="3.40.50.10350">
    <property type="entry name" value="Glycerate kinase, domain 1"/>
    <property type="match status" value="1"/>
</dbReference>
<evidence type="ECO:0000313" key="5">
    <source>
        <dbReference type="EMBL" id="GBG35706.1"/>
    </source>
</evidence>
<evidence type="ECO:0000256" key="4">
    <source>
        <dbReference type="PIRNR" id="PIRNR006078"/>
    </source>
</evidence>
<evidence type="ECO:0000256" key="2">
    <source>
        <dbReference type="ARBA" id="ARBA00022679"/>
    </source>
</evidence>
<evidence type="ECO:0000256" key="1">
    <source>
        <dbReference type="ARBA" id="ARBA00006284"/>
    </source>
</evidence>
<keyword evidence="2 4" id="KW-0808">Transferase</keyword>
<name>A0AA37PSI3_9MYCO</name>
<dbReference type="NCBIfam" id="TIGR00045">
    <property type="entry name" value="glycerate kinase"/>
    <property type="match status" value="1"/>
</dbReference>
<dbReference type="InterPro" id="IPR018193">
    <property type="entry name" value="Glyc_kinase_flavodox-like_fold"/>
</dbReference>
<keyword evidence="7" id="KW-1185">Reference proteome</keyword>
<evidence type="ECO:0000256" key="3">
    <source>
        <dbReference type="ARBA" id="ARBA00022777"/>
    </source>
</evidence>
<sequence length="403" mass="41123">MSKPCTIRRKPSETCVRLDLDGMTWVMRRNIVLAPDKFKGSLTAEQAAQAMAQGVCRADPTMNPIACPVADGGEGTLHAVLAAGFEPVEVQACGPTGAPVRSGYARKGGRAVIEMADICGLQRLPAATPAPVTATSYGLGSVIAHALDDGCRDIVITVGGSASTDGGAGMLMALGAEILDRHGQPIALGAQGLADAAHLDLSRLHPGLRTATVTLAADVDSPLCGPLGAAAVYGPQKGVLGDRVAEVDGGLSKWADLVETVIGADCRDAPGAGAAGGVGFAALAVLRARMRPGIEMILDLVELDRKLLGATMVITGEGSLDGQSLRGKAPVGVSRCAHSHGIPTFAIAGISTLTSAQARTAGFGAVRTLNELEPDLSRCTKYAANLLAVVTERLIRESTDVLG</sequence>
<dbReference type="InterPro" id="IPR004381">
    <property type="entry name" value="Glycerate_kinase"/>
</dbReference>
<comment type="similarity">
    <text evidence="1 4">Belongs to the glycerate kinase type-1 family.</text>
</comment>
<accession>A0AA37PSI3</accession>
<proteinExistence type="inferred from homology"/>
<dbReference type="GO" id="GO:0031388">
    <property type="term" value="P:organic acid phosphorylation"/>
    <property type="evidence" value="ECO:0007669"/>
    <property type="project" value="UniProtKB-UniRule"/>
</dbReference>
<dbReference type="EMBL" id="BQYH01000074">
    <property type="protein sequence ID" value="GKU75266.1"/>
    <property type="molecule type" value="Genomic_DNA"/>
</dbReference>
<dbReference type="PANTHER" id="PTHR21599">
    <property type="entry name" value="GLYCERATE KINASE"/>
    <property type="match status" value="1"/>
</dbReference>
<evidence type="ECO:0000313" key="6">
    <source>
        <dbReference type="EMBL" id="GKU75266.1"/>
    </source>
</evidence>
<comment type="caution">
    <text evidence="6">The sequence shown here is derived from an EMBL/GenBank/DDBJ whole genome shotgun (WGS) entry which is preliminary data.</text>
</comment>
<dbReference type="Proteomes" id="UP000245060">
    <property type="component" value="Unassembled WGS sequence"/>
</dbReference>
<protein>
    <submittedName>
        <fullName evidence="6">Glycerate kinase</fullName>
    </submittedName>
</protein>
<dbReference type="PIRSF" id="PIRSF006078">
    <property type="entry name" value="GlxK"/>
    <property type="match status" value="1"/>
</dbReference>
<keyword evidence="3 4" id="KW-0418">Kinase</keyword>
<dbReference type="Pfam" id="PF02595">
    <property type="entry name" value="Gly_kinase"/>
    <property type="match status" value="1"/>
</dbReference>
<dbReference type="Proteomes" id="UP001139505">
    <property type="component" value="Unassembled WGS sequence"/>
</dbReference>
<dbReference type="SUPFAM" id="SSF110738">
    <property type="entry name" value="Glycerate kinase I"/>
    <property type="match status" value="1"/>
</dbReference>
<dbReference type="AlphaFoldDB" id="A0AA37PSI3"/>
<dbReference type="GO" id="GO:0008887">
    <property type="term" value="F:glycerate kinase activity"/>
    <property type="evidence" value="ECO:0007669"/>
    <property type="project" value="UniProtKB-UniRule"/>
</dbReference>
<dbReference type="EMBL" id="BFCH01000001">
    <property type="protein sequence ID" value="GBG35706.1"/>
    <property type="molecule type" value="Genomic_DNA"/>
</dbReference>
<dbReference type="InterPro" id="IPR036129">
    <property type="entry name" value="Glycerate_kinase_sf"/>
</dbReference>
<evidence type="ECO:0000313" key="8">
    <source>
        <dbReference type="Proteomes" id="UP001139505"/>
    </source>
</evidence>
<dbReference type="InterPro" id="IPR018197">
    <property type="entry name" value="Glycerate_kinase_RE-like"/>
</dbReference>
<reference evidence="7" key="2">
    <citation type="submission" date="2018-04" db="EMBL/GenBank/DDBJ databases">
        <title>Draft genome sequence of Mycobacterium montefiorense isolated from Japanese black salamander.</title>
        <authorList>
            <person name="Fukano H."/>
            <person name="Yoshida M."/>
            <person name="Shimizu A."/>
            <person name="Iwao H."/>
            <person name="Kurata O."/>
            <person name="Katayama Y."/>
            <person name="Omatsu T."/>
            <person name="Mizutani T."/>
            <person name="Wada S."/>
            <person name="Hoshino Y."/>
        </authorList>
    </citation>
    <scope>NUCLEOTIDE SEQUENCE [LARGE SCALE GENOMIC DNA]</scope>
    <source>
        <strain evidence="7">BS</strain>
    </source>
</reference>
<evidence type="ECO:0000313" key="7">
    <source>
        <dbReference type="Proteomes" id="UP000245060"/>
    </source>
</evidence>
<dbReference type="PANTHER" id="PTHR21599:SF0">
    <property type="entry name" value="GLYCERATE KINASE"/>
    <property type="match status" value="1"/>
</dbReference>
<reference evidence="5" key="1">
    <citation type="journal article" date="2018" name="Genome Announc.">
        <title>Draft Genome Sequence of Mycobacterium montefiorense Isolated from Japanese Black Salamander (Hynobius nigrescens).</title>
        <authorList>
            <person name="Fukano H."/>
            <person name="Yoshida M."/>
            <person name="Shimizu A."/>
            <person name="Iwao H."/>
            <person name="Katayama Y."/>
            <person name="Omatsu T."/>
            <person name="Mizutani T."/>
            <person name="Kurata O."/>
            <person name="Wada S."/>
            <person name="Hoshino Y."/>
        </authorList>
    </citation>
    <scope>NUCLEOTIDE SEQUENCE</scope>
    <source>
        <strain evidence="5">BS</strain>
    </source>
</reference>
<dbReference type="Gene3D" id="3.90.1510.10">
    <property type="entry name" value="Glycerate kinase, domain 2"/>
    <property type="match status" value="1"/>
</dbReference>